<sequence>MLTTSLSTRATPTPHTRLPTTRISTRATPTPHTKDAHNAYIDPAHHGLHHAGKDIHPTYGGADTHVFDAAPNEAAGNNVVETLALMLDNITNIDSYAVFETAKDMHKQLSDVYSKDLPNVKQDPTFQASDEAMTHYKDLLVEAIKNTSDILEAANRFEVKRVEALKTHQVQILAWTILDALVEAHQGRLGVEGYIKDHKLHFEVVQTFEERFTNLYEVLKLSKAMVHGAMPASFLARMVAAPGH</sequence>
<name>A0AAV9GFA3_9PEZI</name>
<accession>A0AAV9GFA3</accession>
<proteinExistence type="predicted"/>
<dbReference type="EMBL" id="MU865960">
    <property type="protein sequence ID" value="KAK4446023.1"/>
    <property type="molecule type" value="Genomic_DNA"/>
</dbReference>
<dbReference type="AlphaFoldDB" id="A0AAV9GFA3"/>
<protein>
    <submittedName>
        <fullName evidence="2">Uncharacterized protein</fullName>
    </submittedName>
</protein>
<gene>
    <name evidence="2" type="ORF">QBC34DRAFT_470600</name>
</gene>
<feature type="region of interest" description="Disordered" evidence="1">
    <location>
        <begin position="1"/>
        <end position="33"/>
    </location>
</feature>
<organism evidence="2 3">
    <name type="scientific">Podospora aff. communis PSN243</name>
    <dbReference type="NCBI Taxonomy" id="3040156"/>
    <lineage>
        <taxon>Eukaryota</taxon>
        <taxon>Fungi</taxon>
        <taxon>Dikarya</taxon>
        <taxon>Ascomycota</taxon>
        <taxon>Pezizomycotina</taxon>
        <taxon>Sordariomycetes</taxon>
        <taxon>Sordariomycetidae</taxon>
        <taxon>Sordariales</taxon>
        <taxon>Podosporaceae</taxon>
        <taxon>Podospora</taxon>
    </lineage>
</organism>
<reference evidence="2" key="1">
    <citation type="journal article" date="2023" name="Mol. Phylogenet. Evol.">
        <title>Genome-scale phylogeny and comparative genomics of the fungal order Sordariales.</title>
        <authorList>
            <person name="Hensen N."/>
            <person name="Bonometti L."/>
            <person name="Westerberg I."/>
            <person name="Brannstrom I.O."/>
            <person name="Guillou S."/>
            <person name="Cros-Aarteil S."/>
            <person name="Calhoun S."/>
            <person name="Haridas S."/>
            <person name="Kuo A."/>
            <person name="Mondo S."/>
            <person name="Pangilinan J."/>
            <person name="Riley R."/>
            <person name="LaButti K."/>
            <person name="Andreopoulos B."/>
            <person name="Lipzen A."/>
            <person name="Chen C."/>
            <person name="Yan M."/>
            <person name="Daum C."/>
            <person name="Ng V."/>
            <person name="Clum A."/>
            <person name="Steindorff A."/>
            <person name="Ohm R.A."/>
            <person name="Martin F."/>
            <person name="Silar P."/>
            <person name="Natvig D.O."/>
            <person name="Lalanne C."/>
            <person name="Gautier V."/>
            <person name="Ament-Velasquez S.L."/>
            <person name="Kruys A."/>
            <person name="Hutchinson M.I."/>
            <person name="Powell A.J."/>
            <person name="Barry K."/>
            <person name="Miller A.N."/>
            <person name="Grigoriev I.V."/>
            <person name="Debuchy R."/>
            <person name="Gladieux P."/>
            <person name="Hiltunen Thoren M."/>
            <person name="Johannesson H."/>
        </authorList>
    </citation>
    <scope>NUCLEOTIDE SEQUENCE</scope>
    <source>
        <strain evidence="2">PSN243</strain>
    </source>
</reference>
<evidence type="ECO:0000313" key="3">
    <source>
        <dbReference type="Proteomes" id="UP001321760"/>
    </source>
</evidence>
<dbReference type="Proteomes" id="UP001321760">
    <property type="component" value="Unassembled WGS sequence"/>
</dbReference>
<feature type="compositionally biased region" description="Low complexity" evidence="1">
    <location>
        <begin position="8"/>
        <end position="22"/>
    </location>
</feature>
<evidence type="ECO:0000256" key="1">
    <source>
        <dbReference type="SAM" id="MobiDB-lite"/>
    </source>
</evidence>
<comment type="caution">
    <text evidence="2">The sequence shown here is derived from an EMBL/GenBank/DDBJ whole genome shotgun (WGS) entry which is preliminary data.</text>
</comment>
<reference evidence="2" key="2">
    <citation type="submission" date="2023-05" db="EMBL/GenBank/DDBJ databases">
        <authorList>
            <consortium name="Lawrence Berkeley National Laboratory"/>
            <person name="Steindorff A."/>
            <person name="Hensen N."/>
            <person name="Bonometti L."/>
            <person name="Westerberg I."/>
            <person name="Brannstrom I.O."/>
            <person name="Guillou S."/>
            <person name="Cros-Aarteil S."/>
            <person name="Calhoun S."/>
            <person name="Haridas S."/>
            <person name="Kuo A."/>
            <person name="Mondo S."/>
            <person name="Pangilinan J."/>
            <person name="Riley R."/>
            <person name="Labutti K."/>
            <person name="Andreopoulos B."/>
            <person name="Lipzen A."/>
            <person name="Chen C."/>
            <person name="Yanf M."/>
            <person name="Daum C."/>
            <person name="Ng V."/>
            <person name="Clum A."/>
            <person name="Ohm R."/>
            <person name="Martin F."/>
            <person name="Silar P."/>
            <person name="Natvig D."/>
            <person name="Lalanne C."/>
            <person name="Gautier V."/>
            <person name="Ament-Velasquez S.L."/>
            <person name="Kruys A."/>
            <person name="Hutchinson M.I."/>
            <person name="Powell A.J."/>
            <person name="Barry K."/>
            <person name="Miller A.N."/>
            <person name="Grigoriev I.V."/>
            <person name="Debuchy R."/>
            <person name="Gladieux P."/>
            <person name="Thoren M.H."/>
            <person name="Johannesson H."/>
        </authorList>
    </citation>
    <scope>NUCLEOTIDE SEQUENCE</scope>
    <source>
        <strain evidence="2">PSN243</strain>
    </source>
</reference>
<keyword evidence="3" id="KW-1185">Reference proteome</keyword>
<evidence type="ECO:0000313" key="2">
    <source>
        <dbReference type="EMBL" id="KAK4446023.1"/>
    </source>
</evidence>